<dbReference type="GO" id="GO:0016887">
    <property type="term" value="F:ATP hydrolysis activity"/>
    <property type="evidence" value="ECO:0007669"/>
    <property type="project" value="InterPro"/>
</dbReference>
<dbReference type="Pfam" id="PF00702">
    <property type="entry name" value="Hydrolase"/>
    <property type="match status" value="2"/>
</dbReference>
<evidence type="ECO:0000256" key="7">
    <source>
        <dbReference type="ARBA" id="ARBA00022840"/>
    </source>
</evidence>
<dbReference type="InterPro" id="IPR023214">
    <property type="entry name" value="HAD_sf"/>
</dbReference>
<dbReference type="SFLD" id="SFLDS00003">
    <property type="entry name" value="Haloacid_Dehalogenase"/>
    <property type="match status" value="1"/>
</dbReference>
<evidence type="ECO:0000256" key="4">
    <source>
        <dbReference type="ARBA" id="ARBA00022692"/>
    </source>
</evidence>
<dbReference type="SFLD" id="SFLDG00002">
    <property type="entry name" value="C1.7:_P-type_atpase_like"/>
    <property type="match status" value="1"/>
</dbReference>
<dbReference type="Gene3D" id="2.70.150.10">
    <property type="entry name" value="Calcium-transporting ATPase, cytoplasmic transduction domain A"/>
    <property type="match status" value="1"/>
</dbReference>
<dbReference type="GO" id="GO:0008553">
    <property type="term" value="F:P-type proton-exporting transporter activity"/>
    <property type="evidence" value="ECO:0007669"/>
    <property type="project" value="InterPro"/>
</dbReference>
<dbReference type="GO" id="GO:0046872">
    <property type="term" value="F:metal ion binding"/>
    <property type="evidence" value="ECO:0007669"/>
    <property type="project" value="UniProtKB-KW"/>
</dbReference>
<keyword evidence="8" id="KW-0460">Magnesium</keyword>
<keyword evidence="3" id="KW-0597">Phosphoprotein</keyword>
<evidence type="ECO:0000256" key="6">
    <source>
        <dbReference type="ARBA" id="ARBA00022741"/>
    </source>
</evidence>
<dbReference type="InParanoid" id="F2LX54"/>
<dbReference type="GO" id="GO:0016020">
    <property type="term" value="C:membrane"/>
    <property type="evidence" value="ECO:0007669"/>
    <property type="project" value="UniProtKB-SubCell"/>
</dbReference>
<sequence length="869" mass="96145">MGGEDGLKEVEFFQNLGVDPQKGLSQEEAENRLKKYGLNQLEEKEETLFKRIAKRFIGPIPFMIETAAILSLAVGRMSDFSIIMAMLLVNAFVDFYQESKALNAIKVLKQKLAKRALVLRDGKWSEVDAKYLVLGDVVKLKIGDIVPADVRLIGGGGFLLVDQSALTGESLPVEKSKGDEVYANSIIKQGEMIGVVVATAKNTYFGTTVSLVAKAEREEKSHFQKMVIKVGDFLIALTIVMIIFILAVGILRHEPFIDLLTFSLVLTISAIPVAMPAVLTVTMAIGAVSLAKKQAVVSRLAAIEELAGMDVLCVDKTGTLTQNRMTIAEPFAAAGYSVDDLMIYAALASKKENNDPIEAPIFEYIENKKIEDKLKGHALLDFQPFDPKSKRTEAKLKTDKGIIIVSKGAPQVILKLSDLEKDDVDKLSGVVSEFASKGFRSLGVAYKNEGEEKFRFVGIIPLYDPPKEDAKQAIEEAKAKGVDVKMITGDNRAIAKYIASILGIGEKIEDIRELKGESIEEYLVLAKIITKTLAKKLKPDFSETQINDMAEDIISKVKEELLSTELAKGVVKRHESEIIKIIEQANGFAEVYPEDKYFVIEKLQKADHIVGMTGDGVNDAPALKKADAGIAVSRSTDAARAAADIVLLNSGIRIIVDAINEARVIFERMKSYATFRIAETIRIIIFMTLSIVLFNFYPITAIMIVVLALLNDIPILTIAYDNTRISQTPVRWDMREVLVLSSWLGVAGVLSSFALFVYLMKYMHLPLEFVQSVFFAKLVIAGHGTIYNTRISDWFFKKPYPSLTLFLATFSSRVAGTIIAVYGFGLMEPIGWKWAIAMWIYALAWFVFNDAVKMAVLAYYRKRLAISVL</sequence>
<keyword evidence="9" id="KW-1278">Translocase</keyword>
<evidence type="ECO:0000256" key="10">
    <source>
        <dbReference type="ARBA" id="ARBA00022989"/>
    </source>
</evidence>
<dbReference type="NCBIfam" id="TIGR01494">
    <property type="entry name" value="ATPase_P-type"/>
    <property type="match status" value="2"/>
</dbReference>
<dbReference type="SUPFAM" id="SSF81653">
    <property type="entry name" value="Calcium ATPase, transduction domain A"/>
    <property type="match status" value="1"/>
</dbReference>
<dbReference type="SUPFAM" id="SSF56784">
    <property type="entry name" value="HAD-like"/>
    <property type="match status" value="1"/>
</dbReference>
<dbReference type="InterPro" id="IPR018303">
    <property type="entry name" value="ATPase_P-typ_P_site"/>
</dbReference>
<organism evidence="14 15">
    <name type="scientific">Hippea maritima (strain ATCC 700847 / DSM 10411 / MH2)</name>
    <dbReference type="NCBI Taxonomy" id="760142"/>
    <lineage>
        <taxon>Bacteria</taxon>
        <taxon>Pseudomonadati</taxon>
        <taxon>Campylobacterota</taxon>
        <taxon>Desulfurellia</taxon>
        <taxon>Desulfurellales</taxon>
        <taxon>Hippeaceae</taxon>
        <taxon>Hippea</taxon>
    </lineage>
</organism>
<evidence type="ECO:0000313" key="14">
    <source>
        <dbReference type="EMBL" id="AEA33112.1"/>
    </source>
</evidence>
<dbReference type="Pfam" id="PF00690">
    <property type="entry name" value="Cation_ATPase_N"/>
    <property type="match status" value="1"/>
</dbReference>
<evidence type="ECO:0000313" key="15">
    <source>
        <dbReference type="Proteomes" id="UP000008139"/>
    </source>
</evidence>
<gene>
    <name evidence="14" type="ordered locus">Hipma_0132</name>
</gene>
<dbReference type="InterPro" id="IPR023298">
    <property type="entry name" value="ATPase_P-typ_TM_dom_sf"/>
</dbReference>
<evidence type="ECO:0000259" key="13">
    <source>
        <dbReference type="SMART" id="SM00831"/>
    </source>
</evidence>
<evidence type="ECO:0000256" key="3">
    <source>
        <dbReference type="ARBA" id="ARBA00022553"/>
    </source>
</evidence>
<keyword evidence="14" id="KW-0378">Hydrolase</keyword>
<dbReference type="SMART" id="SM00831">
    <property type="entry name" value="Cation_ATPase_N"/>
    <property type="match status" value="1"/>
</dbReference>
<evidence type="ECO:0000256" key="9">
    <source>
        <dbReference type="ARBA" id="ARBA00022967"/>
    </source>
</evidence>
<dbReference type="KEGG" id="hmr:Hipma_0132"/>
<comment type="subcellular location">
    <subcellularLocation>
        <location evidence="1">Membrane</location>
        <topology evidence="1">Multi-pass membrane protein</topology>
    </subcellularLocation>
</comment>
<proteinExistence type="inferred from homology"/>
<dbReference type="PANTHER" id="PTHR42861">
    <property type="entry name" value="CALCIUM-TRANSPORTING ATPASE"/>
    <property type="match status" value="1"/>
</dbReference>
<feature type="transmembrane region" description="Helical" evidence="12">
    <location>
        <begin position="836"/>
        <end position="860"/>
    </location>
</feature>
<dbReference type="RefSeq" id="WP_013681157.1">
    <property type="nucleotide sequence ID" value="NC_015318.1"/>
</dbReference>
<protein>
    <submittedName>
        <fullName evidence="14">Plasma-membrane proton-efflux P-type ATPase</fullName>
        <ecNumber evidence="14">3.6.3.6</ecNumber>
    </submittedName>
</protein>
<dbReference type="GO" id="GO:0120029">
    <property type="term" value="P:proton export across plasma membrane"/>
    <property type="evidence" value="ECO:0007669"/>
    <property type="project" value="InterPro"/>
</dbReference>
<dbReference type="SUPFAM" id="SSF81665">
    <property type="entry name" value="Calcium ATPase, transmembrane domain M"/>
    <property type="match status" value="1"/>
</dbReference>
<reference evidence="15" key="2">
    <citation type="submission" date="2011-03" db="EMBL/GenBank/DDBJ databases">
        <title>The complete genome of Hippea maritima DSM 10411.</title>
        <authorList>
            <consortium name="US DOE Joint Genome Institute (JGI-PGF)"/>
            <person name="Lucas S."/>
            <person name="Copeland A."/>
            <person name="Lapidus A."/>
            <person name="Bruce D."/>
            <person name="Goodwin L."/>
            <person name="Pitluck S."/>
            <person name="Peters L."/>
            <person name="Kyrpides N."/>
            <person name="Mavromatis K."/>
            <person name="Pagani I."/>
            <person name="Ivanova N."/>
            <person name="Mikhailova N."/>
            <person name="Lu M."/>
            <person name="Detter J.C."/>
            <person name="Tapia R."/>
            <person name="Han C."/>
            <person name="Land M."/>
            <person name="Hauser L."/>
            <person name="Markowitz V."/>
            <person name="Cheng J.-F."/>
            <person name="Hugenholtz P."/>
            <person name="Woyke T."/>
            <person name="Wu D."/>
            <person name="Spring S."/>
            <person name="Schroeder M."/>
            <person name="Brambilla E."/>
            <person name="Klenk H.-P."/>
            <person name="Eisen J.A."/>
        </authorList>
    </citation>
    <scope>NUCLEOTIDE SEQUENCE [LARGE SCALE GENOMIC DNA]</scope>
    <source>
        <strain evidence="15">ATCC 700847 / DSM 10411 / MH2</strain>
    </source>
</reference>
<comment type="similarity">
    <text evidence="2">Belongs to the cation transport ATPase (P-type) (TC 3.A.3) family. Type IIIA subfamily.</text>
</comment>
<dbReference type="HOGENOM" id="CLU_002360_6_4_7"/>
<evidence type="ECO:0000256" key="8">
    <source>
        <dbReference type="ARBA" id="ARBA00022842"/>
    </source>
</evidence>
<name>F2LX54_HIPMA</name>
<dbReference type="InterPro" id="IPR044492">
    <property type="entry name" value="P_typ_ATPase_HD_dom"/>
</dbReference>
<dbReference type="FunFam" id="3.40.50.1000:FF:000211">
    <property type="entry name" value="Plasma membrane ATPase"/>
    <property type="match status" value="1"/>
</dbReference>
<dbReference type="OrthoDB" id="9763278at2"/>
<reference evidence="14 15" key="1">
    <citation type="journal article" date="2011" name="Stand. Genomic Sci.">
        <title>Complete genome sequence of the thermophilic sulfur-reducer Hippea maritima type strain (MH(2)).</title>
        <authorList>
            <person name="Huntemann M."/>
            <person name="Lu M."/>
            <person name="Nolan M."/>
            <person name="Lapidus A."/>
            <person name="Lucas S."/>
            <person name="Hammon N."/>
            <person name="Deshpande S."/>
            <person name="Cheng J.F."/>
            <person name="Tapia R."/>
            <person name="Han C."/>
            <person name="Goodwin L."/>
            <person name="Pitluck S."/>
            <person name="Liolios K."/>
            <person name="Pagani I."/>
            <person name="Ivanova N."/>
            <person name="Ovchinikova G."/>
            <person name="Pati A."/>
            <person name="Chen A."/>
            <person name="Palaniappan K."/>
            <person name="Land M."/>
            <person name="Hauser L."/>
            <person name="Jeffries C.D."/>
            <person name="Detter J.C."/>
            <person name="Brambilla E.M."/>
            <person name="Rohde M."/>
            <person name="Spring S."/>
            <person name="Goker M."/>
            <person name="Woyke T."/>
            <person name="Bristow J."/>
            <person name="Eisen J.A."/>
            <person name="Markowitz V."/>
            <person name="Hugenholtz P."/>
            <person name="Kyrpides N.C."/>
            <person name="Klenk H.P."/>
            <person name="Mavromatis K."/>
        </authorList>
    </citation>
    <scope>NUCLEOTIDE SEQUENCE [LARGE SCALE GENOMIC DNA]</scope>
    <source>
        <strain evidence="15">ATCC 700847 / DSM 10411 / MH2</strain>
    </source>
</reference>
<dbReference type="eggNOG" id="COG0474">
    <property type="taxonomic scope" value="Bacteria"/>
</dbReference>
<dbReference type="STRING" id="760142.Hipma_0132"/>
<dbReference type="EC" id="3.6.3.6" evidence="14"/>
<evidence type="ECO:0000256" key="1">
    <source>
        <dbReference type="ARBA" id="ARBA00004141"/>
    </source>
</evidence>
<dbReference type="FunFam" id="3.40.1110.10:FF:000005">
    <property type="entry name" value="Plasma membrane ATPase"/>
    <property type="match status" value="1"/>
</dbReference>
<dbReference type="InterPro" id="IPR036412">
    <property type="entry name" value="HAD-like_sf"/>
</dbReference>
<dbReference type="SFLD" id="SFLDF00027">
    <property type="entry name" value="p-type_atpase"/>
    <property type="match status" value="1"/>
</dbReference>
<keyword evidence="4 12" id="KW-0812">Transmembrane</keyword>
<feature type="transmembrane region" description="Helical" evidence="12">
    <location>
        <begin position="699"/>
        <end position="720"/>
    </location>
</feature>
<dbReference type="CDD" id="cd02076">
    <property type="entry name" value="P-type_ATPase_H"/>
    <property type="match status" value="1"/>
</dbReference>
<dbReference type="FunCoup" id="F2LX54">
    <property type="interactions" value="173"/>
</dbReference>
<dbReference type="Gene3D" id="3.40.1110.10">
    <property type="entry name" value="Calcium-transporting ATPase, cytoplasmic domain N"/>
    <property type="match status" value="1"/>
</dbReference>
<evidence type="ECO:0000256" key="12">
    <source>
        <dbReference type="SAM" id="Phobius"/>
    </source>
</evidence>
<feature type="transmembrane region" description="Helical" evidence="12">
    <location>
        <begin position="673"/>
        <end position="693"/>
    </location>
</feature>
<feature type="transmembrane region" description="Helical" evidence="12">
    <location>
        <begin position="740"/>
        <end position="760"/>
    </location>
</feature>
<dbReference type="InterPro" id="IPR023299">
    <property type="entry name" value="ATPase_P-typ_cyto_dom_N"/>
</dbReference>
<dbReference type="Pfam" id="PF00122">
    <property type="entry name" value="E1-E2_ATPase"/>
    <property type="match status" value="1"/>
</dbReference>
<dbReference type="InterPro" id="IPR006534">
    <property type="entry name" value="P-type_ATPase_IIIA"/>
</dbReference>
<keyword evidence="6" id="KW-0547">Nucleotide-binding</keyword>
<dbReference type="InterPro" id="IPR004014">
    <property type="entry name" value="ATPase_P-typ_cation-transptr_N"/>
</dbReference>
<dbReference type="InterPro" id="IPR008250">
    <property type="entry name" value="ATPase_P-typ_transduc_dom_A_sf"/>
</dbReference>
<keyword evidence="5" id="KW-0479">Metal-binding</keyword>
<keyword evidence="10 12" id="KW-1133">Transmembrane helix</keyword>
<dbReference type="PRINTS" id="PR00120">
    <property type="entry name" value="HATPASE"/>
</dbReference>
<keyword evidence="11 12" id="KW-0472">Membrane</keyword>
<feature type="transmembrane region" description="Helical" evidence="12">
    <location>
        <begin position="56"/>
        <end position="74"/>
    </location>
</feature>
<feature type="transmembrane region" description="Helical" evidence="12">
    <location>
        <begin position="230"/>
        <end position="251"/>
    </location>
</feature>
<dbReference type="InterPro" id="IPR001757">
    <property type="entry name" value="P_typ_ATPase"/>
</dbReference>
<keyword evidence="15" id="KW-1185">Reference proteome</keyword>
<feature type="domain" description="Cation-transporting P-type ATPase N-terminal" evidence="13">
    <location>
        <begin position="3"/>
        <end position="76"/>
    </location>
</feature>
<dbReference type="AlphaFoldDB" id="F2LX54"/>
<dbReference type="Gene3D" id="3.40.50.1000">
    <property type="entry name" value="HAD superfamily/HAD-like"/>
    <property type="match status" value="1"/>
</dbReference>
<feature type="transmembrane region" description="Helical" evidence="12">
    <location>
        <begin position="772"/>
        <end position="791"/>
    </location>
</feature>
<keyword evidence="7" id="KW-0067">ATP-binding</keyword>
<dbReference type="Proteomes" id="UP000008139">
    <property type="component" value="Chromosome"/>
</dbReference>
<accession>F2LX54</accession>
<dbReference type="GO" id="GO:0005524">
    <property type="term" value="F:ATP binding"/>
    <property type="evidence" value="ECO:0007669"/>
    <property type="project" value="UniProtKB-KW"/>
</dbReference>
<evidence type="ECO:0000256" key="2">
    <source>
        <dbReference type="ARBA" id="ARBA00008804"/>
    </source>
</evidence>
<dbReference type="InterPro" id="IPR059000">
    <property type="entry name" value="ATPase_P-type_domA"/>
</dbReference>
<dbReference type="Gene3D" id="1.20.1110.10">
    <property type="entry name" value="Calcium-transporting ATPase, transmembrane domain"/>
    <property type="match status" value="2"/>
</dbReference>
<dbReference type="PROSITE" id="PS00154">
    <property type="entry name" value="ATPASE_E1_E2"/>
    <property type="match status" value="1"/>
</dbReference>
<feature type="transmembrane region" description="Helical" evidence="12">
    <location>
        <begin position="803"/>
        <end position="824"/>
    </location>
</feature>
<dbReference type="PRINTS" id="PR00119">
    <property type="entry name" value="CATATPASE"/>
</dbReference>
<evidence type="ECO:0000256" key="5">
    <source>
        <dbReference type="ARBA" id="ARBA00022723"/>
    </source>
</evidence>
<feature type="transmembrane region" description="Helical" evidence="12">
    <location>
        <begin position="263"/>
        <end position="290"/>
    </location>
</feature>
<dbReference type="EMBL" id="CP002606">
    <property type="protein sequence ID" value="AEA33112.1"/>
    <property type="molecule type" value="Genomic_DNA"/>
</dbReference>
<dbReference type="FunFam" id="2.70.150.10:FF:000042">
    <property type="entry name" value="Plasma membrane ATPase"/>
    <property type="match status" value="1"/>
</dbReference>
<evidence type="ECO:0000256" key="11">
    <source>
        <dbReference type="ARBA" id="ARBA00023136"/>
    </source>
</evidence>